<comment type="caution">
    <text evidence="1">The sequence shown here is derived from an EMBL/GenBank/DDBJ whole genome shotgun (WGS) entry which is preliminary data.</text>
</comment>
<dbReference type="RefSeq" id="WP_035579510.1">
    <property type="nucleotide sequence ID" value="NZ_ARYJ01000003.1"/>
</dbReference>
<dbReference type="eggNOG" id="COG3687">
    <property type="taxonomic scope" value="Bacteria"/>
</dbReference>
<dbReference type="AlphaFoldDB" id="A0A059FGS5"/>
<proteinExistence type="predicted"/>
<dbReference type="PANTHER" id="PTHR39456">
    <property type="entry name" value="METAL-DEPENDENT HYDROLASE"/>
    <property type="match status" value="1"/>
</dbReference>
<dbReference type="InterPro" id="IPR016516">
    <property type="entry name" value="UCP07580"/>
</dbReference>
<name>A0A059FGS5_9PROT</name>
<accession>A0A059FGS5</accession>
<sequence length="267" mass="31342">MTSIKPRNLSFDLGSALAAEWNDDDWFRTAFFNSMSILFPYGEKSFIDSVRAHEACVRDESLREAVRGFMAQEYVHRREHQRFNERLCELRGYDLDYLEGAIRGDAKTLQDMDPLFWLATTVAYEHLTATIAGQLLKQDGWIENANSDVAQVWRWHAVEEIEHKSVAFDVYKAAGGTQGMLRKAMVLMSWEFLVRYQLRSLLHMYRRDKPPFWRTVGQAMRFLFARGGLIRGNWTHYWKFFRKDFHPNDIDDTVVLDRAIDLYGLAH</sequence>
<keyword evidence="2" id="KW-1185">Reference proteome</keyword>
<dbReference type="OrthoDB" id="4760165at2"/>
<dbReference type="PANTHER" id="PTHR39456:SF1">
    <property type="entry name" value="METAL-DEPENDENT HYDROLASE"/>
    <property type="match status" value="1"/>
</dbReference>
<dbReference type="GO" id="GO:0016787">
    <property type="term" value="F:hydrolase activity"/>
    <property type="evidence" value="ECO:0007669"/>
    <property type="project" value="UniProtKB-KW"/>
</dbReference>
<protein>
    <submittedName>
        <fullName evidence="1">Metal-dependent hydrolase-like protein</fullName>
    </submittedName>
</protein>
<dbReference type="PATRIC" id="fig|1280952.3.peg.1222"/>
<gene>
    <name evidence="1" type="ORF">HJA_06157</name>
</gene>
<dbReference type="Pfam" id="PF10118">
    <property type="entry name" value="Metal_hydrol"/>
    <property type="match status" value="1"/>
</dbReference>
<reference evidence="1 2" key="1">
    <citation type="journal article" date="2014" name="Antonie Van Leeuwenhoek">
        <title>Hyphomonas beringensis sp. nov. and Hyphomonas chukchiensis sp. nov., isolated from surface seawater of the Bering Sea and Chukchi Sea.</title>
        <authorList>
            <person name="Li C."/>
            <person name="Lai Q."/>
            <person name="Li G."/>
            <person name="Dong C."/>
            <person name="Wang J."/>
            <person name="Liao Y."/>
            <person name="Shao Z."/>
        </authorList>
    </citation>
    <scope>NUCLEOTIDE SEQUENCE [LARGE SCALE GENOMIC DNA]</scope>
    <source>
        <strain evidence="1 2">VP2</strain>
    </source>
</reference>
<keyword evidence="1" id="KW-0378">Hydrolase</keyword>
<dbReference type="EMBL" id="ARYJ01000003">
    <property type="protein sequence ID" value="KCZ89812.1"/>
    <property type="molecule type" value="Genomic_DNA"/>
</dbReference>
<dbReference type="Proteomes" id="UP000024816">
    <property type="component" value="Unassembled WGS sequence"/>
</dbReference>
<organism evidence="1 2">
    <name type="scientific">Hyphomonas jannaschiana VP2</name>
    <dbReference type="NCBI Taxonomy" id="1280952"/>
    <lineage>
        <taxon>Bacteria</taxon>
        <taxon>Pseudomonadati</taxon>
        <taxon>Pseudomonadota</taxon>
        <taxon>Alphaproteobacteria</taxon>
        <taxon>Hyphomonadales</taxon>
        <taxon>Hyphomonadaceae</taxon>
        <taxon>Hyphomonas</taxon>
    </lineage>
</organism>
<evidence type="ECO:0000313" key="1">
    <source>
        <dbReference type="EMBL" id="KCZ89812.1"/>
    </source>
</evidence>
<evidence type="ECO:0000313" key="2">
    <source>
        <dbReference type="Proteomes" id="UP000024816"/>
    </source>
</evidence>
<dbReference type="STRING" id="1280952.HJA_06157"/>
<dbReference type="PIRSF" id="PIRSF007580">
    <property type="entry name" value="UCP07580"/>
    <property type="match status" value="1"/>
</dbReference>